<dbReference type="KEGG" id="abas:ACPOL_0351"/>
<accession>A0A2Z5FSI7</accession>
<keyword evidence="2" id="KW-1185">Reference proteome</keyword>
<evidence type="ECO:0000313" key="1">
    <source>
        <dbReference type="EMBL" id="AXC09732.1"/>
    </source>
</evidence>
<dbReference type="AlphaFoldDB" id="A0A2Z5FSI7"/>
<name>A0A2Z5FSI7_9BACT</name>
<organism evidence="1 2">
    <name type="scientific">Acidisarcina polymorpha</name>
    <dbReference type="NCBI Taxonomy" id="2211140"/>
    <lineage>
        <taxon>Bacteria</taxon>
        <taxon>Pseudomonadati</taxon>
        <taxon>Acidobacteriota</taxon>
        <taxon>Terriglobia</taxon>
        <taxon>Terriglobales</taxon>
        <taxon>Acidobacteriaceae</taxon>
        <taxon>Acidisarcina</taxon>
    </lineage>
</organism>
<sequence>MEMQPYAGEILQRLMKLKTLLTNADRFAGLKAKRNHTVLDSGAA</sequence>
<protein>
    <submittedName>
        <fullName evidence="1">Uncharacterized protein</fullName>
    </submittedName>
</protein>
<evidence type="ECO:0000313" key="2">
    <source>
        <dbReference type="Proteomes" id="UP000253606"/>
    </source>
</evidence>
<dbReference type="Proteomes" id="UP000253606">
    <property type="component" value="Chromosome"/>
</dbReference>
<dbReference type="EMBL" id="CP030840">
    <property type="protein sequence ID" value="AXC09732.1"/>
    <property type="molecule type" value="Genomic_DNA"/>
</dbReference>
<reference evidence="1 2" key="1">
    <citation type="journal article" date="2018" name="Front. Microbiol.">
        <title>Hydrolytic Capabilities as a Key to Environmental Success: Chitinolytic and Cellulolytic Acidobacteria From Acidic Sub-arctic Soils and Boreal Peatlands.</title>
        <authorList>
            <person name="Belova S.E."/>
            <person name="Ravin N.V."/>
            <person name="Pankratov T.A."/>
            <person name="Rakitin A.L."/>
            <person name="Ivanova A.A."/>
            <person name="Beletsky A.V."/>
            <person name="Mardanov A.V."/>
            <person name="Sinninghe Damste J.S."/>
            <person name="Dedysh S.N."/>
        </authorList>
    </citation>
    <scope>NUCLEOTIDE SEQUENCE [LARGE SCALE GENOMIC DNA]</scope>
    <source>
        <strain evidence="1 2">SBC82</strain>
    </source>
</reference>
<gene>
    <name evidence="1" type="ORF">ACPOL_0351</name>
</gene>
<proteinExistence type="predicted"/>